<reference evidence="3" key="1">
    <citation type="submission" date="2019-12" db="EMBL/GenBank/DDBJ databases">
        <authorList>
            <person name="Scholes J."/>
        </authorList>
    </citation>
    <scope>NUCLEOTIDE SEQUENCE</scope>
</reference>
<accession>A0A9N7N3W3</accession>
<protein>
    <submittedName>
        <fullName evidence="3">WPP domain-interacting tail-anchored protein 2</fullName>
    </submittedName>
</protein>
<dbReference type="SUPFAM" id="SSF57997">
    <property type="entry name" value="Tropomyosin"/>
    <property type="match status" value="1"/>
</dbReference>
<feature type="coiled-coil region" evidence="1">
    <location>
        <begin position="423"/>
        <end position="492"/>
    </location>
</feature>
<dbReference type="Pfam" id="PF26581">
    <property type="entry name" value="WIT1_2_N"/>
    <property type="match status" value="1"/>
</dbReference>
<feature type="coiled-coil region" evidence="1">
    <location>
        <begin position="280"/>
        <end position="359"/>
    </location>
</feature>
<dbReference type="InterPro" id="IPR039976">
    <property type="entry name" value="WIT1/WIT2"/>
</dbReference>
<organism evidence="3 4">
    <name type="scientific">Striga hermonthica</name>
    <name type="common">Purple witchweed</name>
    <name type="synonym">Buchnera hermonthica</name>
    <dbReference type="NCBI Taxonomy" id="68872"/>
    <lineage>
        <taxon>Eukaryota</taxon>
        <taxon>Viridiplantae</taxon>
        <taxon>Streptophyta</taxon>
        <taxon>Embryophyta</taxon>
        <taxon>Tracheophyta</taxon>
        <taxon>Spermatophyta</taxon>
        <taxon>Magnoliopsida</taxon>
        <taxon>eudicotyledons</taxon>
        <taxon>Gunneridae</taxon>
        <taxon>Pentapetalae</taxon>
        <taxon>asterids</taxon>
        <taxon>lamiids</taxon>
        <taxon>Lamiales</taxon>
        <taxon>Orobanchaceae</taxon>
        <taxon>Buchnereae</taxon>
        <taxon>Striga</taxon>
    </lineage>
</organism>
<evidence type="ECO:0000256" key="1">
    <source>
        <dbReference type="SAM" id="Coils"/>
    </source>
</evidence>
<evidence type="ECO:0000259" key="2">
    <source>
        <dbReference type="Pfam" id="PF26581"/>
    </source>
</evidence>
<sequence length="715" mass="81884">MEANDLDMEKQLHEAHEVLSKVGTILASCSDKLSHLENLLSRILEEANYNHIGANGFEIDVISEELIEWTFTFDLISAIIKFELGEFDVLFGGLQELIVDGLRKILPFDNSTELVNAVVNGLHDGEVLLEHSRDRVFEMKARLAKLRMSSFSSGEHDWSNVLLKTTKQKGLLKMLEKSLSREIELEKNLKELKRNENDFKQKIRLVEQVASFMEEAAEVTWARFLEADSMAEVLSGISKDTLRKLQLAQAELDRATKSEREKTHQLQDIVNQLHAKDLLIENLNTTISSLAADNAKIEDLRQKVRYLEEKLKKTESRLEEVETVNEMSQKQLIEREIEIEALREKTNEAETRAKIAEEKASHLTDSNLELSEELDFLKGTNDSNSKKSSMLEKELRELDIQLQHSRALSEASQEQQNMLYTAIWDMETLIDELKQKVAKAEGKAESAEDRCVILSETNLDISKELEFMRSRVELLENALSQAALEKKSHAKEIGVRSDQIMEMALQIAIERERVQTKLISCTKENKLLRDKLAKQQKNATVILQDKRNCDEKEFRSPRLDHQADPLSAKTSAIKATEISSESLQVEQLSEDAIPNDNEMRTSCSTNESSNLVSQVEAERFNKNGNYKRMCVYMAILVVVLSDKIIKGTWFPYLLSPPEINWCCYFLRRYWSGWWQSCLSMLDVVGGSSFVSSLDLFVSKLFSMLWEMDPNFVLIN</sequence>
<feature type="domain" description="WIT1/2 N-terminal helical bundle" evidence="2">
    <location>
        <begin position="13"/>
        <end position="150"/>
    </location>
</feature>
<name>A0A9N7N3W3_STRHE</name>
<proteinExistence type="predicted"/>
<comment type="caution">
    <text evidence="3">The sequence shown here is derived from an EMBL/GenBank/DDBJ whole genome shotgun (WGS) entry which is preliminary data.</text>
</comment>
<keyword evidence="1" id="KW-0175">Coiled coil</keyword>
<dbReference type="OrthoDB" id="1936068at2759"/>
<dbReference type="PANTHER" id="PTHR35705">
    <property type="entry name" value="WPP DOMAIN-INTERACTING TAIL-ANCHORED PROTEIN 1"/>
    <property type="match status" value="1"/>
</dbReference>
<evidence type="ECO:0000313" key="3">
    <source>
        <dbReference type="EMBL" id="CAA0822467.1"/>
    </source>
</evidence>
<evidence type="ECO:0000313" key="4">
    <source>
        <dbReference type="Proteomes" id="UP001153555"/>
    </source>
</evidence>
<dbReference type="EMBL" id="CACSLK010023397">
    <property type="protein sequence ID" value="CAA0822467.1"/>
    <property type="molecule type" value="Genomic_DNA"/>
</dbReference>
<dbReference type="Proteomes" id="UP001153555">
    <property type="component" value="Unassembled WGS sequence"/>
</dbReference>
<feature type="coiled-coil region" evidence="1">
    <location>
        <begin position="175"/>
        <end position="209"/>
    </location>
</feature>
<gene>
    <name evidence="3" type="ORF">SHERM_19939</name>
</gene>
<dbReference type="PANTHER" id="PTHR35705:SF2">
    <property type="entry name" value="WPP DOMAIN-INTERACTING TAIL-ANCHORED PROTEIN 2"/>
    <property type="match status" value="1"/>
</dbReference>
<dbReference type="InterPro" id="IPR058610">
    <property type="entry name" value="WIT1_2_N"/>
</dbReference>
<dbReference type="AlphaFoldDB" id="A0A9N7N3W3"/>
<keyword evidence="4" id="KW-1185">Reference proteome</keyword>